<dbReference type="InterPro" id="IPR031982">
    <property type="entry name" value="PilE-like"/>
</dbReference>
<dbReference type="Pfam" id="PF16732">
    <property type="entry name" value="ComP_DUS"/>
    <property type="match status" value="1"/>
</dbReference>
<reference evidence="2 3" key="1">
    <citation type="submission" date="2018-03" db="EMBL/GenBank/DDBJ databases">
        <title>Whole genome sequencing of Histamine producing bacteria.</title>
        <authorList>
            <person name="Butler K."/>
        </authorList>
    </citation>
    <scope>NUCLEOTIDE SEQUENCE [LARGE SCALE GENOMIC DNA]</scope>
    <source>
        <strain evidence="2 3">JCM 13586</strain>
    </source>
</reference>
<sequence>MTRKLRKSMHTTRQKGVTLIELLIVVVIIGVLASVAYPSYLDHQRSGHRTSAQAGLMMLHLWMEDEFTRNGSYPASVDNNSCPSCNLNTDYYNFSATYINGGLPPYTLAATPKVNTIQDDDSCGVLSVAASGRTEAKKGGTAISGCW</sequence>
<keyword evidence="3" id="KW-1185">Reference proteome</keyword>
<keyword evidence="1" id="KW-1133">Transmembrane helix</keyword>
<proteinExistence type="predicted"/>
<dbReference type="InterPro" id="IPR012902">
    <property type="entry name" value="N_methyl_site"/>
</dbReference>
<keyword evidence="1" id="KW-0812">Transmembrane</keyword>
<name>A0A2T3IIE8_9GAMM</name>
<evidence type="ECO:0000256" key="1">
    <source>
        <dbReference type="SAM" id="Phobius"/>
    </source>
</evidence>
<dbReference type="PANTHER" id="PTHR30093">
    <property type="entry name" value="GENERAL SECRETION PATHWAY PROTEIN G"/>
    <property type="match status" value="1"/>
</dbReference>
<dbReference type="PROSITE" id="PS00409">
    <property type="entry name" value="PROKAR_NTER_METHYL"/>
    <property type="match status" value="1"/>
</dbReference>
<protein>
    <submittedName>
        <fullName evidence="2">Prepilin-type cleavage/methylation domain-containing protein</fullName>
    </submittedName>
</protein>
<dbReference type="OrthoDB" id="5906095at2"/>
<evidence type="ECO:0000313" key="2">
    <source>
        <dbReference type="EMBL" id="PSU28090.1"/>
    </source>
</evidence>
<dbReference type="NCBIfam" id="TIGR02532">
    <property type="entry name" value="IV_pilin_GFxxxE"/>
    <property type="match status" value="1"/>
</dbReference>
<dbReference type="Pfam" id="PF07963">
    <property type="entry name" value="N_methyl"/>
    <property type="match status" value="1"/>
</dbReference>
<comment type="caution">
    <text evidence="2">The sequence shown here is derived from an EMBL/GenBank/DDBJ whole genome shotgun (WGS) entry which is preliminary data.</text>
</comment>
<accession>A0A2T3IIE8</accession>
<organism evidence="2 3">
    <name type="scientific">Photobacterium lutimaris</name>
    <dbReference type="NCBI Taxonomy" id="388278"/>
    <lineage>
        <taxon>Bacteria</taxon>
        <taxon>Pseudomonadati</taxon>
        <taxon>Pseudomonadota</taxon>
        <taxon>Gammaproteobacteria</taxon>
        <taxon>Vibrionales</taxon>
        <taxon>Vibrionaceae</taxon>
        <taxon>Photobacterium</taxon>
    </lineage>
</organism>
<dbReference type="PANTHER" id="PTHR30093:SF47">
    <property type="entry name" value="TYPE IV PILUS NON-CORE MINOR PILIN PILE"/>
    <property type="match status" value="1"/>
</dbReference>
<dbReference type="GO" id="GO:0043683">
    <property type="term" value="P:type IV pilus assembly"/>
    <property type="evidence" value="ECO:0007669"/>
    <property type="project" value="InterPro"/>
</dbReference>
<evidence type="ECO:0000313" key="3">
    <source>
        <dbReference type="Proteomes" id="UP000241222"/>
    </source>
</evidence>
<dbReference type="Gene3D" id="3.30.700.10">
    <property type="entry name" value="Glycoprotein, Type 4 Pilin"/>
    <property type="match status" value="1"/>
</dbReference>
<gene>
    <name evidence="2" type="ORF">C9I99_26500</name>
</gene>
<dbReference type="SUPFAM" id="SSF54523">
    <property type="entry name" value="Pili subunits"/>
    <property type="match status" value="1"/>
</dbReference>
<dbReference type="InterPro" id="IPR045584">
    <property type="entry name" value="Pilin-like"/>
</dbReference>
<dbReference type="EMBL" id="PYMH01000027">
    <property type="protein sequence ID" value="PSU28090.1"/>
    <property type="molecule type" value="Genomic_DNA"/>
</dbReference>
<feature type="transmembrane region" description="Helical" evidence="1">
    <location>
        <begin position="20"/>
        <end position="40"/>
    </location>
</feature>
<dbReference type="AlphaFoldDB" id="A0A2T3IIE8"/>
<dbReference type="Proteomes" id="UP000241222">
    <property type="component" value="Unassembled WGS sequence"/>
</dbReference>
<keyword evidence="1" id="KW-0472">Membrane</keyword>